<name>A0A3L7JG20_9HYPH</name>
<accession>A0A3L7JG20</accession>
<dbReference type="GO" id="GO:0005507">
    <property type="term" value="F:copper ion binding"/>
    <property type="evidence" value="ECO:0007669"/>
    <property type="project" value="InterPro"/>
</dbReference>
<feature type="domain" description="Blue (type 1) copper" evidence="8">
    <location>
        <begin position="44"/>
        <end position="129"/>
    </location>
</feature>
<evidence type="ECO:0000256" key="2">
    <source>
        <dbReference type="ARBA" id="ARBA00022448"/>
    </source>
</evidence>
<dbReference type="GO" id="GO:0009055">
    <property type="term" value="F:electron transfer activity"/>
    <property type="evidence" value="ECO:0007669"/>
    <property type="project" value="InterPro"/>
</dbReference>
<evidence type="ECO:0000256" key="4">
    <source>
        <dbReference type="ARBA" id="ARBA00022764"/>
    </source>
</evidence>
<keyword evidence="4" id="KW-0574">Periplasm</keyword>
<evidence type="ECO:0000313" key="10">
    <source>
        <dbReference type="Proteomes" id="UP000281094"/>
    </source>
</evidence>
<comment type="cofactor">
    <cofactor evidence="7">
        <name>Cu cation</name>
        <dbReference type="ChEBI" id="CHEBI:23378"/>
    </cofactor>
    <text evidence="7">Binds 1 copper ion per subunit.</text>
</comment>
<dbReference type="InterPro" id="IPR002386">
    <property type="entry name" value="Amicyanin/Pseudoazurin"/>
</dbReference>
<sequence length="166" mass="18130">MVMKPKTSRLPSAGIVLMALTLSCILGIQSARAETFVVEQITDVKASGAQKMFRFAPELLRLEVGDEIEFRNSIRGHTVHTIPALWPENAPPIAISYKPNATVRFPEPGVYGFKCQRHGVYGMAMLVIVGDPKKIDDLGERIDAAKLSDDAKQKLKSIISNAGLTP</sequence>
<dbReference type="Gene3D" id="2.60.40.420">
    <property type="entry name" value="Cupredoxins - blue copper proteins"/>
    <property type="match status" value="1"/>
</dbReference>
<dbReference type="Proteomes" id="UP000281094">
    <property type="component" value="Unassembled WGS sequence"/>
</dbReference>
<dbReference type="Pfam" id="PF00127">
    <property type="entry name" value="Copper-bind"/>
    <property type="match status" value="1"/>
</dbReference>
<evidence type="ECO:0000256" key="5">
    <source>
        <dbReference type="ARBA" id="ARBA00022982"/>
    </source>
</evidence>
<evidence type="ECO:0000259" key="8">
    <source>
        <dbReference type="Pfam" id="PF00127"/>
    </source>
</evidence>
<feature type="binding site" evidence="7">
    <location>
        <position position="123"/>
    </location>
    <ligand>
        <name>Cu cation</name>
        <dbReference type="ChEBI" id="CHEBI:23378"/>
    </ligand>
</feature>
<dbReference type="SUPFAM" id="SSF49503">
    <property type="entry name" value="Cupredoxins"/>
    <property type="match status" value="1"/>
</dbReference>
<dbReference type="AlphaFoldDB" id="A0A3L7JG20"/>
<keyword evidence="5" id="KW-0249">Electron transport</keyword>
<proteinExistence type="predicted"/>
<keyword evidence="6 7" id="KW-0186">Copper</keyword>
<dbReference type="InterPro" id="IPR000923">
    <property type="entry name" value="BlueCu_1"/>
</dbReference>
<evidence type="ECO:0000256" key="7">
    <source>
        <dbReference type="PIRSR" id="PIRSR602386-1"/>
    </source>
</evidence>
<keyword evidence="3 7" id="KW-0479">Metal-binding</keyword>
<dbReference type="PRINTS" id="PR00155">
    <property type="entry name" value="AMICYANIN"/>
</dbReference>
<evidence type="ECO:0000256" key="6">
    <source>
        <dbReference type="ARBA" id="ARBA00023008"/>
    </source>
</evidence>
<evidence type="ECO:0000313" key="9">
    <source>
        <dbReference type="EMBL" id="RLQ89255.1"/>
    </source>
</evidence>
<protein>
    <recommendedName>
        <fullName evidence="8">Blue (type 1) copper domain-containing protein</fullName>
    </recommendedName>
</protein>
<dbReference type="PROSITE" id="PS51257">
    <property type="entry name" value="PROKAR_LIPOPROTEIN"/>
    <property type="match status" value="1"/>
</dbReference>
<dbReference type="EMBL" id="RCWN01000001">
    <property type="protein sequence ID" value="RLQ89255.1"/>
    <property type="molecule type" value="Genomic_DNA"/>
</dbReference>
<evidence type="ECO:0000256" key="1">
    <source>
        <dbReference type="ARBA" id="ARBA00004418"/>
    </source>
</evidence>
<keyword evidence="10" id="KW-1185">Reference proteome</keyword>
<keyword evidence="2" id="KW-0813">Transport</keyword>
<feature type="binding site" evidence="7">
    <location>
        <position position="77"/>
    </location>
    <ligand>
        <name>Cu cation</name>
        <dbReference type="ChEBI" id="CHEBI:23378"/>
    </ligand>
</feature>
<dbReference type="InterPro" id="IPR008972">
    <property type="entry name" value="Cupredoxin"/>
</dbReference>
<organism evidence="9 10">
    <name type="scientific">Notoacmeibacter ruber</name>
    <dbReference type="NCBI Taxonomy" id="2670375"/>
    <lineage>
        <taxon>Bacteria</taxon>
        <taxon>Pseudomonadati</taxon>
        <taxon>Pseudomonadota</taxon>
        <taxon>Alphaproteobacteria</taxon>
        <taxon>Hyphomicrobiales</taxon>
        <taxon>Notoacmeibacteraceae</taxon>
        <taxon>Notoacmeibacter</taxon>
    </lineage>
</organism>
<evidence type="ECO:0000256" key="3">
    <source>
        <dbReference type="ARBA" id="ARBA00022723"/>
    </source>
</evidence>
<feature type="binding site" evidence="7">
    <location>
        <position position="118"/>
    </location>
    <ligand>
        <name>Cu cation</name>
        <dbReference type="ChEBI" id="CHEBI:23378"/>
    </ligand>
</feature>
<dbReference type="GO" id="GO:0042597">
    <property type="term" value="C:periplasmic space"/>
    <property type="evidence" value="ECO:0007669"/>
    <property type="project" value="UniProtKB-SubCell"/>
</dbReference>
<comment type="caution">
    <text evidence="9">The sequence shown here is derived from an EMBL/GenBank/DDBJ whole genome shotgun (WGS) entry which is preliminary data.</text>
</comment>
<reference evidence="9 10" key="1">
    <citation type="submission" date="2018-10" db="EMBL/GenBank/DDBJ databases">
        <title>Notoacmeibacter sp. M2BS9Y-3-1, whole genome shotgun sequence.</title>
        <authorList>
            <person name="Tuo L."/>
        </authorList>
    </citation>
    <scope>NUCLEOTIDE SEQUENCE [LARGE SCALE GENOMIC DNA]</scope>
    <source>
        <strain evidence="9 10">M2BS9Y-3-1</strain>
    </source>
</reference>
<comment type="subcellular location">
    <subcellularLocation>
        <location evidence="1">Periplasm</location>
    </subcellularLocation>
</comment>
<feature type="binding site" evidence="7">
    <location>
        <position position="115"/>
    </location>
    <ligand>
        <name>Cu cation</name>
        <dbReference type="ChEBI" id="CHEBI:23378"/>
    </ligand>
</feature>
<gene>
    <name evidence="9" type="ORF">D8780_14395</name>
</gene>